<dbReference type="PRINTS" id="PR01177">
    <property type="entry name" value="GABAB1RECPTR"/>
</dbReference>
<dbReference type="GO" id="GO:0038039">
    <property type="term" value="C:G protein-coupled receptor heterodimeric complex"/>
    <property type="evidence" value="ECO:0000318"/>
    <property type="project" value="GO_Central"/>
</dbReference>
<keyword evidence="3" id="KW-0597">Phosphoprotein</keyword>
<protein>
    <recommendedName>
        <fullName evidence="19">G-protein coupled receptors family 3 profile domain-containing protein</fullName>
    </recommendedName>
</protein>
<evidence type="ECO:0000313" key="21">
    <source>
        <dbReference type="Proteomes" id="UP000009022"/>
    </source>
</evidence>
<dbReference type="GO" id="GO:0045211">
    <property type="term" value="C:postsynaptic membrane"/>
    <property type="evidence" value="ECO:0007669"/>
    <property type="project" value="UniProtKB-SubCell"/>
</dbReference>
<evidence type="ECO:0000256" key="12">
    <source>
        <dbReference type="ARBA" id="ARBA00023170"/>
    </source>
</evidence>
<evidence type="ECO:0000256" key="15">
    <source>
        <dbReference type="ARBA" id="ARBA00023257"/>
    </source>
</evidence>
<evidence type="ECO:0000256" key="6">
    <source>
        <dbReference type="ARBA" id="ARBA00022989"/>
    </source>
</evidence>
<evidence type="ECO:0000256" key="4">
    <source>
        <dbReference type="ARBA" id="ARBA00022692"/>
    </source>
</evidence>
<dbReference type="CTD" id="6748840"/>
<evidence type="ECO:0000256" key="13">
    <source>
        <dbReference type="ARBA" id="ARBA00023180"/>
    </source>
</evidence>
<dbReference type="AlphaFoldDB" id="B3RII0"/>
<evidence type="ECO:0000256" key="2">
    <source>
        <dbReference type="ARBA" id="ARBA00022475"/>
    </source>
</evidence>
<dbReference type="GO" id="GO:0004965">
    <property type="term" value="F:G protein-coupled GABA receptor activity"/>
    <property type="evidence" value="ECO:0000318"/>
    <property type="project" value="GO_Central"/>
</dbReference>
<evidence type="ECO:0000256" key="11">
    <source>
        <dbReference type="ARBA" id="ARBA00023157"/>
    </source>
</evidence>
<proteinExistence type="inferred from homology"/>
<dbReference type="Pfam" id="PF00003">
    <property type="entry name" value="7tm_3"/>
    <property type="match status" value="1"/>
</dbReference>
<keyword evidence="2" id="KW-1003">Cell membrane</keyword>
<dbReference type="GO" id="GO:0007214">
    <property type="term" value="P:gamma-aminobutyric acid signaling pathway"/>
    <property type="evidence" value="ECO:0000318"/>
    <property type="project" value="GO_Central"/>
</dbReference>
<dbReference type="OMA" id="VACIHES"/>
<dbReference type="SUPFAM" id="SSF53822">
    <property type="entry name" value="Periplasmic binding protein-like I"/>
    <property type="match status" value="1"/>
</dbReference>
<keyword evidence="12" id="KW-0675">Receptor</keyword>
<keyword evidence="4 17" id="KW-0812">Transmembrane</keyword>
<dbReference type="InterPro" id="IPR001828">
    <property type="entry name" value="ANF_lig-bd_rcpt"/>
</dbReference>
<feature type="transmembrane region" description="Helical" evidence="17">
    <location>
        <begin position="508"/>
        <end position="527"/>
    </location>
</feature>
<dbReference type="Proteomes" id="UP000009022">
    <property type="component" value="Unassembled WGS sequence"/>
</dbReference>
<dbReference type="EMBL" id="DS985241">
    <property type="protein sequence ID" value="EDV28423.1"/>
    <property type="molecule type" value="Genomic_DNA"/>
</dbReference>
<keyword evidence="8" id="KW-0297">G-protein coupled receptor</keyword>
<keyword evidence="21" id="KW-1185">Reference proteome</keyword>
<evidence type="ECO:0000256" key="18">
    <source>
        <dbReference type="SAM" id="SignalP"/>
    </source>
</evidence>
<feature type="transmembrane region" description="Helical" evidence="17">
    <location>
        <begin position="688"/>
        <end position="707"/>
    </location>
</feature>
<evidence type="ECO:0000313" key="20">
    <source>
        <dbReference type="EMBL" id="EDV28423.1"/>
    </source>
</evidence>
<evidence type="ECO:0000259" key="19">
    <source>
        <dbReference type="PROSITE" id="PS50259"/>
    </source>
</evidence>
<dbReference type="FunFam" id="3.40.50.2300:FF:000072">
    <property type="entry name" value="Gamma-aminobutyric acid type B receptor subunit 2"/>
    <property type="match status" value="2"/>
</dbReference>
<comment type="similarity">
    <text evidence="1">Belongs to the G-protein coupled receptor 3 family. GABA-B receptor subfamily.</text>
</comment>
<feature type="transmembrane region" description="Helical" evidence="17">
    <location>
        <begin position="469"/>
        <end position="496"/>
    </location>
</feature>
<evidence type="ECO:0000256" key="3">
    <source>
        <dbReference type="ARBA" id="ARBA00022553"/>
    </source>
</evidence>
<dbReference type="OrthoDB" id="17569at2759"/>
<gene>
    <name evidence="20" type="ORF">TRIADDRAFT_51325</name>
</gene>
<feature type="transmembrane region" description="Helical" evidence="17">
    <location>
        <begin position="590"/>
        <end position="611"/>
    </location>
</feature>
<keyword evidence="5 18" id="KW-0732">Signal</keyword>
<keyword evidence="14" id="KW-0807">Transducer</keyword>
<sequence length="820" mass="92567">MANRLIIMTAIAFILSLKARRNLVVACQSMPMQNRHPITILGGFSLSGGWIGGGSVGAAILGLQHINQNSSLLPKYYLNMTWSDTKCQAGSGVEALFNQLSIEPVKMLVLAASCSVSTIPQTQFSQHFKILQLSYAAASPLLNNRKKYPNFFRTYPSDTNLNPTRIQLCKRFKWKNIAIIYENDDTRVFYEALKPLLTLAKENNITITALQSFIPGSDPLDALMNIKEVKTKIIVGGFYAKASRAVFCRAYHLNLTGPSYVWMIYGWYGEQWWKTPNGVHIGDVYCNNSQMEQAVEGYFSTEAVPISVLHKKTISGLTPSEWVNIYSKYQEHPKLPKGSEELAAFAYDAVWAIALMLNQSIPKLEAINKSLHNFKYYDQDFYRILKEEMSKVSFLGITGPVTFSSTGDRLGPMLIERQVNGKEIAIGRYYTNLKKTVWNYSVEMEWKLPGNRTPTDQVKIITVDITVPLSIYISMSALACCGIIMCIGFIIINISYKRYKIIKLSSPNLSNFIAVGAILCYISVILLDRYTELAPIHGLVAILACLGEVWFRAIGFTMAFAALFAKTWRIKTIFNSTIIVKRKVMRDRSLYGIVFAAVLVDIILLSLQLAIDTTTIEIKNQYVSSELNGYEDTIYNYIRHECTSQYAIAWSILLWGTNGVLLFYGAFLAWKTRKIQLSVANDSKFIGLAIYNVTIFVSLGIFVSITLRDKILALKHELNHKKDVRLSIHNLSVNLRTITRLHLNDFEPRNNLERDCSDSSLDTKIHKQKLKILELKNQLNERDSIMQRITSGPKLTEESKAISTSDYLDIICDGIIMSTT</sequence>
<evidence type="ECO:0000256" key="16">
    <source>
        <dbReference type="ARBA" id="ARBA00034104"/>
    </source>
</evidence>
<feature type="signal peptide" evidence="18">
    <location>
        <begin position="1"/>
        <end position="19"/>
    </location>
</feature>
<evidence type="ECO:0000256" key="5">
    <source>
        <dbReference type="ARBA" id="ARBA00022729"/>
    </source>
</evidence>
<evidence type="ECO:0000256" key="7">
    <source>
        <dbReference type="ARBA" id="ARBA00023018"/>
    </source>
</evidence>
<keyword evidence="13" id="KW-0325">Glycoprotein</keyword>
<keyword evidence="6 17" id="KW-1133">Transmembrane helix</keyword>
<dbReference type="Gene3D" id="3.40.50.2300">
    <property type="match status" value="2"/>
</dbReference>
<dbReference type="InterPro" id="IPR017978">
    <property type="entry name" value="GPCR_3_C"/>
</dbReference>
<dbReference type="PANTHER" id="PTHR10519">
    <property type="entry name" value="GABA-B RECEPTOR"/>
    <property type="match status" value="1"/>
</dbReference>
<dbReference type="Pfam" id="PF01094">
    <property type="entry name" value="ANF_receptor"/>
    <property type="match status" value="1"/>
</dbReference>
<evidence type="ECO:0000256" key="17">
    <source>
        <dbReference type="SAM" id="Phobius"/>
    </source>
</evidence>
<evidence type="ECO:0000256" key="14">
    <source>
        <dbReference type="ARBA" id="ARBA00023224"/>
    </source>
</evidence>
<evidence type="ECO:0000256" key="8">
    <source>
        <dbReference type="ARBA" id="ARBA00023040"/>
    </source>
</evidence>
<dbReference type="STRING" id="10228.B3RII0"/>
<keyword evidence="9" id="KW-0175">Coiled coil</keyword>
<keyword evidence="10 17" id="KW-0472">Membrane</keyword>
<dbReference type="eggNOG" id="KOG1055">
    <property type="taxonomic scope" value="Eukaryota"/>
</dbReference>
<comment type="subcellular location">
    <subcellularLocation>
        <location evidence="16">Postsynaptic cell membrane</location>
        <topology evidence="16">Multi-pass membrane protein</topology>
    </subcellularLocation>
</comment>
<dbReference type="GeneID" id="6748840"/>
<name>B3RII0_TRIAD</name>
<feature type="transmembrane region" description="Helical" evidence="17">
    <location>
        <begin position="647"/>
        <end position="667"/>
    </location>
</feature>
<evidence type="ECO:0000256" key="9">
    <source>
        <dbReference type="ARBA" id="ARBA00023054"/>
    </source>
</evidence>
<dbReference type="KEGG" id="tad:TRIADDRAFT_51325"/>
<organism evidence="20 21">
    <name type="scientific">Trichoplax adhaerens</name>
    <name type="common">Trichoplax reptans</name>
    <dbReference type="NCBI Taxonomy" id="10228"/>
    <lineage>
        <taxon>Eukaryota</taxon>
        <taxon>Metazoa</taxon>
        <taxon>Placozoa</taxon>
        <taxon>Uniplacotomia</taxon>
        <taxon>Trichoplacea</taxon>
        <taxon>Trichoplacidae</taxon>
        <taxon>Trichoplax</taxon>
    </lineage>
</organism>
<dbReference type="HOGENOM" id="CLU_005240_2_0_1"/>
<dbReference type="PANTHER" id="PTHR10519:SF78">
    <property type="entry name" value="G-PROTEIN COUPLED RECEPTORS FAMILY 3 PROFILE DOMAIN-CONTAINING PROTEIN"/>
    <property type="match status" value="1"/>
</dbReference>
<keyword evidence="15" id="KW-0628">Postsynaptic cell membrane</keyword>
<dbReference type="PhylomeDB" id="B3RII0"/>
<keyword evidence="7" id="KW-0770">Synapse</keyword>
<evidence type="ECO:0000256" key="10">
    <source>
        <dbReference type="ARBA" id="ARBA00023136"/>
    </source>
</evidence>
<dbReference type="PRINTS" id="PR01176">
    <property type="entry name" value="GABABRECEPTR"/>
</dbReference>
<dbReference type="InParanoid" id="B3RII0"/>
<feature type="transmembrane region" description="Helical" evidence="17">
    <location>
        <begin position="539"/>
        <end position="565"/>
    </location>
</feature>
<dbReference type="RefSeq" id="XP_002107625.1">
    <property type="nucleotide sequence ID" value="XM_002107589.1"/>
</dbReference>
<accession>B3RII0</accession>
<feature type="domain" description="G-protein coupled receptors family 3 profile" evidence="19">
    <location>
        <begin position="471"/>
        <end position="704"/>
    </location>
</feature>
<reference evidence="20 21" key="1">
    <citation type="journal article" date="2008" name="Nature">
        <title>The Trichoplax genome and the nature of placozoans.</title>
        <authorList>
            <person name="Srivastava M."/>
            <person name="Begovic E."/>
            <person name="Chapman J."/>
            <person name="Putnam N.H."/>
            <person name="Hellsten U."/>
            <person name="Kawashima T."/>
            <person name="Kuo A."/>
            <person name="Mitros T."/>
            <person name="Salamov A."/>
            <person name="Carpenter M.L."/>
            <person name="Signorovitch A.Y."/>
            <person name="Moreno M.A."/>
            <person name="Kamm K."/>
            <person name="Grimwood J."/>
            <person name="Schmutz J."/>
            <person name="Shapiro H."/>
            <person name="Grigoriev I.V."/>
            <person name="Buss L.W."/>
            <person name="Schierwater B."/>
            <person name="Dellaporta S.L."/>
            <person name="Rokhsar D.S."/>
        </authorList>
    </citation>
    <scope>NUCLEOTIDE SEQUENCE [LARGE SCALE GENOMIC DNA]</scope>
    <source>
        <strain evidence="20 21">Grell-BS-1999</strain>
    </source>
</reference>
<dbReference type="InterPro" id="IPR002455">
    <property type="entry name" value="GPCR3_GABA-B"/>
</dbReference>
<dbReference type="PROSITE" id="PS50259">
    <property type="entry name" value="G_PROTEIN_RECEP_F3_4"/>
    <property type="match status" value="1"/>
</dbReference>
<dbReference type="CDD" id="cd15047">
    <property type="entry name" value="7tmC_GABA-B-like"/>
    <property type="match status" value="1"/>
</dbReference>
<dbReference type="InterPro" id="IPR028082">
    <property type="entry name" value="Peripla_BP_I"/>
</dbReference>
<dbReference type="CDD" id="cd06366">
    <property type="entry name" value="PBP1_GABAb_receptor"/>
    <property type="match status" value="1"/>
</dbReference>
<feature type="chain" id="PRO_5002798268" description="G-protein coupled receptors family 3 profile domain-containing protein" evidence="18">
    <location>
        <begin position="20"/>
        <end position="820"/>
    </location>
</feature>
<evidence type="ECO:0000256" key="1">
    <source>
        <dbReference type="ARBA" id="ARBA00008991"/>
    </source>
</evidence>
<keyword evidence="11" id="KW-1015">Disulfide bond</keyword>